<dbReference type="RefSeq" id="WP_147188114.1">
    <property type="nucleotide sequence ID" value="NZ_CP042435.1"/>
</dbReference>
<dbReference type="KEGG" id="pgin:FRZ67_02950"/>
<dbReference type="Pfam" id="PF00534">
    <property type="entry name" value="Glycos_transf_1"/>
    <property type="match status" value="1"/>
</dbReference>
<evidence type="ECO:0000259" key="1">
    <source>
        <dbReference type="Pfam" id="PF00534"/>
    </source>
</evidence>
<gene>
    <name evidence="3" type="ORF">FRZ67_02950</name>
</gene>
<keyword evidence="3" id="KW-0808">Transferase</keyword>
<protein>
    <submittedName>
        <fullName evidence="3">Glycosyltransferase family 4 protein</fullName>
    </submittedName>
</protein>
<keyword evidence="4" id="KW-1185">Reference proteome</keyword>
<feature type="domain" description="Glycosyltransferase subfamily 4-like N-terminal" evidence="2">
    <location>
        <begin position="16"/>
        <end position="200"/>
    </location>
</feature>
<evidence type="ECO:0000259" key="2">
    <source>
        <dbReference type="Pfam" id="PF13579"/>
    </source>
</evidence>
<dbReference type="Proteomes" id="UP000321533">
    <property type="component" value="Chromosome"/>
</dbReference>
<dbReference type="PANTHER" id="PTHR45947">
    <property type="entry name" value="SULFOQUINOVOSYL TRANSFERASE SQD2"/>
    <property type="match status" value="1"/>
</dbReference>
<sequence length="399" mass="45011">MRIVILTQYYPPETGAPQNRLSSLAGYLASYGNDVEILTAMPSYPKSEIFDGYKGKKYYKETIANIPVHRSSIYVSKKGGITRRLSNYFSFCFSSYYSAAKRLQPADIIICESPPLFLGITAVLLKRKWKCKLVFNVSDLWPESAEKMGIIKNKFVINRSYKLANWIYKNADLVSGQTKGIVAAIKAMQPQQKLFWFPNGVDLHKLNNHNGTVKSNNNFSLLYAGIIGHAQGLEVILHAANKLKDKTDIHFHIIGDGPVKNSLLELQKGLQLNNITFISNQPSEKVMEWLHQCDAYIVPLRKLDLFKGAIPSKLFEPLGIGKPILLGVEGEAKELFIDEAKGGLFFEPENSEQLSDSIIQLYNDRKLATDLGFSGQAYVNNYFRRDKIAEAFWKELQAL</sequence>
<dbReference type="Pfam" id="PF13579">
    <property type="entry name" value="Glyco_trans_4_4"/>
    <property type="match status" value="1"/>
</dbReference>
<reference evidence="3 4" key="1">
    <citation type="journal article" date="2016" name="Int. J. Syst. Evol. Microbiol.">
        <title>Panacibacter ginsenosidivorans gen. nov., sp. nov., with ginsenoside converting activity isolated from soil of a ginseng field.</title>
        <authorList>
            <person name="Siddiqi M.Z."/>
            <person name="Muhammad Shafi S."/>
            <person name="Choi K.D."/>
            <person name="Im W.T."/>
        </authorList>
    </citation>
    <scope>NUCLEOTIDE SEQUENCE [LARGE SCALE GENOMIC DNA]</scope>
    <source>
        <strain evidence="3 4">Gsoil1550</strain>
    </source>
</reference>
<dbReference type="PANTHER" id="PTHR45947:SF3">
    <property type="entry name" value="SULFOQUINOVOSYL TRANSFERASE SQD2"/>
    <property type="match status" value="1"/>
</dbReference>
<feature type="domain" description="Glycosyl transferase family 1" evidence="1">
    <location>
        <begin position="210"/>
        <end position="372"/>
    </location>
</feature>
<dbReference type="EMBL" id="CP042435">
    <property type="protein sequence ID" value="QEC66314.1"/>
    <property type="molecule type" value="Genomic_DNA"/>
</dbReference>
<dbReference type="CDD" id="cd03794">
    <property type="entry name" value="GT4_WbuB-like"/>
    <property type="match status" value="1"/>
</dbReference>
<dbReference type="AlphaFoldDB" id="A0A5B8V4K2"/>
<dbReference type="InterPro" id="IPR028098">
    <property type="entry name" value="Glyco_trans_4-like_N"/>
</dbReference>
<dbReference type="SUPFAM" id="SSF53756">
    <property type="entry name" value="UDP-Glycosyltransferase/glycogen phosphorylase"/>
    <property type="match status" value="1"/>
</dbReference>
<name>A0A5B8V4K2_9BACT</name>
<proteinExistence type="predicted"/>
<organism evidence="3 4">
    <name type="scientific">Panacibacter ginsenosidivorans</name>
    <dbReference type="NCBI Taxonomy" id="1813871"/>
    <lineage>
        <taxon>Bacteria</taxon>
        <taxon>Pseudomonadati</taxon>
        <taxon>Bacteroidota</taxon>
        <taxon>Chitinophagia</taxon>
        <taxon>Chitinophagales</taxon>
        <taxon>Chitinophagaceae</taxon>
        <taxon>Panacibacter</taxon>
    </lineage>
</organism>
<dbReference type="InterPro" id="IPR001296">
    <property type="entry name" value="Glyco_trans_1"/>
</dbReference>
<dbReference type="OrthoDB" id="9811902at2"/>
<evidence type="ECO:0000313" key="4">
    <source>
        <dbReference type="Proteomes" id="UP000321533"/>
    </source>
</evidence>
<evidence type="ECO:0000313" key="3">
    <source>
        <dbReference type="EMBL" id="QEC66314.1"/>
    </source>
</evidence>
<dbReference type="Gene3D" id="3.40.50.2000">
    <property type="entry name" value="Glycogen Phosphorylase B"/>
    <property type="match status" value="2"/>
</dbReference>
<dbReference type="InterPro" id="IPR050194">
    <property type="entry name" value="Glycosyltransferase_grp1"/>
</dbReference>
<dbReference type="GO" id="GO:0016758">
    <property type="term" value="F:hexosyltransferase activity"/>
    <property type="evidence" value="ECO:0007669"/>
    <property type="project" value="TreeGrafter"/>
</dbReference>
<accession>A0A5B8V4K2</accession>